<evidence type="ECO:0000259" key="18">
    <source>
        <dbReference type="PROSITE" id="PS51192"/>
    </source>
</evidence>
<feature type="coiled-coil region" evidence="15">
    <location>
        <begin position="663"/>
        <end position="690"/>
    </location>
</feature>
<evidence type="ECO:0000259" key="19">
    <source>
        <dbReference type="PROSITE" id="PS51194"/>
    </source>
</evidence>
<evidence type="ECO:0000256" key="6">
    <source>
        <dbReference type="ARBA" id="ARBA00022769"/>
    </source>
</evidence>
<evidence type="ECO:0000256" key="7">
    <source>
        <dbReference type="ARBA" id="ARBA00022840"/>
    </source>
</evidence>
<dbReference type="PROSITE" id="PS51194">
    <property type="entry name" value="HELICASE_CTER"/>
    <property type="match status" value="1"/>
</dbReference>
<feature type="domain" description="UVR" evidence="17">
    <location>
        <begin position="667"/>
        <end position="702"/>
    </location>
</feature>
<name>A0A139BUF0_9PROT</name>
<dbReference type="InterPro" id="IPR001943">
    <property type="entry name" value="UVR_dom"/>
</dbReference>
<dbReference type="SMART" id="SM00487">
    <property type="entry name" value="DEXDc"/>
    <property type="match status" value="1"/>
</dbReference>
<dbReference type="Proteomes" id="UP000070578">
    <property type="component" value="Unassembled WGS sequence"/>
</dbReference>
<evidence type="ECO:0000256" key="5">
    <source>
        <dbReference type="ARBA" id="ARBA00022763"/>
    </source>
</evidence>
<dbReference type="GO" id="GO:0006289">
    <property type="term" value="P:nucleotide-excision repair"/>
    <property type="evidence" value="ECO:0007669"/>
    <property type="project" value="UniProtKB-UniRule"/>
</dbReference>
<accession>A0A139BUF0</accession>
<dbReference type="InterPro" id="IPR004807">
    <property type="entry name" value="UvrB"/>
</dbReference>
<keyword evidence="5 13" id="KW-0227">DNA damage</keyword>
<dbReference type="PATRIC" id="fig|1796491.3.peg.1488"/>
<dbReference type="Pfam" id="PF12344">
    <property type="entry name" value="UvrB"/>
    <property type="match status" value="1"/>
</dbReference>
<dbReference type="SUPFAM" id="SSF52540">
    <property type="entry name" value="P-loop containing nucleoside triphosphate hydrolases"/>
    <property type="match status" value="3"/>
</dbReference>
<dbReference type="CDD" id="cd18790">
    <property type="entry name" value="SF2_C_UvrB"/>
    <property type="match status" value="1"/>
</dbReference>
<dbReference type="GO" id="GO:0009432">
    <property type="term" value="P:SOS response"/>
    <property type="evidence" value="ECO:0007669"/>
    <property type="project" value="UniProtKB-UniRule"/>
</dbReference>
<dbReference type="SMART" id="SM00490">
    <property type="entry name" value="HELICc"/>
    <property type="match status" value="1"/>
</dbReference>
<evidence type="ECO:0000256" key="3">
    <source>
        <dbReference type="ARBA" id="ARBA00022490"/>
    </source>
</evidence>
<gene>
    <name evidence="13" type="primary">uvrB</name>
    <name evidence="20" type="ORF">AWT59_1356</name>
</gene>
<dbReference type="GO" id="GO:0009380">
    <property type="term" value="C:excinuclease repair complex"/>
    <property type="evidence" value="ECO:0007669"/>
    <property type="project" value="InterPro"/>
</dbReference>
<evidence type="ECO:0000256" key="10">
    <source>
        <dbReference type="ARBA" id="ARBA00023236"/>
    </source>
</evidence>
<dbReference type="InterPro" id="IPR027417">
    <property type="entry name" value="P-loop_NTPase"/>
</dbReference>
<dbReference type="PROSITE" id="PS51192">
    <property type="entry name" value="HELICASE_ATP_BIND_1"/>
    <property type="match status" value="1"/>
</dbReference>
<dbReference type="Pfam" id="PF00271">
    <property type="entry name" value="Helicase_C"/>
    <property type="match status" value="1"/>
</dbReference>
<dbReference type="Gene3D" id="3.40.50.300">
    <property type="entry name" value="P-loop containing nucleotide triphosphate hydrolases"/>
    <property type="match status" value="3"/>
</dbReference>
<feature type="short sequence motif" description="Beta-hairpin" evidence="13">
    <location>
        <begin position="98"/>
        <end position="121"/>
    </location>
</feature>
<evidence type="ECO:0000256" key="16">
    <source>
        <dbReference type="SAM" id="MobiDB-lite"/>
    </source>
</evidence>
<dbReference type="InterPro" id="IPR006935">
    <property type="entry name" value="Helicase/UvrB_N"/>
</dbReference>
<dbReference type="GO" id="GO:0003677">
    <property type="term" value="F:DNA binding"/>
    <property type="evidence" value="ECO:0007669"/>
    <property type="project" value="UniProtKB-UniRule"/>
</dbReference>
<evidence type="ECO:0000256" key="11">
    <source>
        <dbReference type="ARBA" id="ARBA00026033"/>
    </source>
</evidence>
<evidence type="ECO:0000256" key="9">
    <source>
        <dbReference type="ARBA" id="ARBA00023204"/>
    </source>
</evidence>
<dbReference type="Pfam" id="PF02151">
    <property type="entry name" value="UVR"/>
    <property type="match status" value="1"/>
</dbReference>
<dbReference type="GO" id="GO:0005737">
    <property type="term" value="C:cytoplasm"/>
    <property type="evidence" value="ECO:0007669"/>
    <property type="project" value="UniProtKB-SubCell"/>
</dbReference>
<dbReference type="GO" id="GO:0005524">
    <property type="term" value="F:ATP binding"/>
    <property type="evidence" value="ECO:0007669"/>
    <property type="project" value="UniProtKB-UniRule"/>
</dbReference>
<evidence type="ECO:0000256" key="1">
    <source>
        <dbReference type="ARBA" id="ARBA00004496"/>
    </source>
</evidence>
<evidence type="ECO:0000256" key="4">
    <source>
        <dbReference type="ARBA" id="ARBA00022741"/>
    </source>
</evidence>
<dbReference type="CDD" id="cd17916">
    <property type="entry name" value="DEXHc_UvrB"/>
    <property type="match status" value="1"/>
</dbReference>
<comment type="function">
    <text evidence="13">The UvrABC repair system catalyzes the recognition and processing of DNA lesions. A damage recognition complex composed of 2 UvrA and 2 UvrB subunits scans DNA for abnormalities. Upon binding of the UvrA(2)B(2) complex to a putative damaged site, the DNA wraps around one UvrB monomer. DNA wrap is dependent on ATP binding by UvrB and probably causes local melting of the DNA helix, facilitating insertion of UvrB beta-hairpin between the DNA strands. Then UvrB probes one DNA strand for the presence of a lesion. If a lesion is found the UvrA subunits dissociate and the UvrB-DNA preincision complex is formed. This complex is subsequently bound by UvrC and the second UvrB is released. If no lesion is found, the DNA wraps around the other UvrB subunit that will check the other stand for damage.</text>
</comment>
<keyword evidence="3 13" id="KW-0963">Cytoplasm</keyword>
<keyword evidence="6 13" id="KW-0228">DNA excision</keyword>
<keyword evidence="10 13" id="KW-0742">SOS response</keyword>
<dbReference type="InterPro" id="IPR001650">
    <property type="entry name" value="Helicase_C-like"/>
</dbReference>
<keyword evidence="15" id="KW-0175">Coiled coil</keyword>
<dbReference type="InterPro" id="IPR041471">
    <property type="entry name" value="UvrB_inter"/>
</dbReference>
<dbReference type="PANTHER" id="PTHR24029">
    <property type="entry name" value="UVRABC SYSTEM PROTEIN B"/>
    <property type="match status" value="1"/>
</dbReference>
<keyword evidence="8 13" id="KW-0267">Excision nuclease</keyword>
<evidence type="ECO:0000256" key="14">
    <source>
        <dbReference type="RuleBase" id="RU003587"/>
    </source>
</evidence>
<sequence length="708" mass="80257">MNIKTFPNSPFILHQPFEPAGDQPAAIAQLVEGIRDGLSFQTLLGVTGSGKTFTMANVIAQLGRPAMVMAPNKTLAAQLYSELRDFFPENAVEYFVSYYDYYQPEAYVPSRDVFIEKDSSINEQIEQMRLSATKALLEREDCVIVATVSAIYGIGDPVDYHGMILHLVAMTRRSEASGAGMDTTHPLAKSEGSAGTVGQGVSHNKKMTQRDVIKRLIEMQYERNEIDFSRGKFRVRGDVIDIFPAESNESALRITLFDDEVETLSLFDPLTGHILQKVPRYTVYPSSHYVTPRSTVLEALETIKVELAERIAFYQRENKLVEAQRIAERTRHDLEMLNEIGFCKGIENYSRHLSGRPPGAPPPTLIDYLPPNALMFLDESHVMMPQIGGMYKGDRARKENLVNYGFRLPSAMDNRPLRFDEFEKVMRQSVFVSATPSVYEAEHTGQVVEQLVRPTGLIDPQIEVRPAIHQVDDLMSEVNLRVKLGERVLVTTLTKRMSEDLTDYFSEHGIKVRYLHSDIETVERVEIIRDLRLGMFDVLVGINLLREGLDIPEVSLVAILDADKEGFLRSERSLIQTIGRAARHLNGKAILYADRITDSMKRAIDETERRRTKQVAYNFAHNITPVGVQKRIKDIIEGMYEPDVARSQLKAAQDQAKYLAMSEKDVSREIKRLEKEMLQAAKNLEFEKATELRDQLKKLRESVLISPL</sequence>
<dbReference type="PROSITE" id="PS50151">
    <property type="entry name" value="UVR"/>
    <property type="match status" value="1"/>
</dbReference>
<comment type="subcellular location">
    <subcellularLocation>
        <location evidence="1 13 14">Cytoplasm</location>
    </subcellularLocation>
</comment>
<comment type="subunit">
    <text evidence="11 13 14">Forms a heterotetramer with UvrA during the search for lesions. Interacts with UvrC in an incision complex.</text>
</comment>
<dbReference type="Gene3D" id="4.10.860.10">
    <property type="entry name" value="UVR domain"/>
    <property type="match status" value="1"/>
</dbReference>
<dbReference type="PANTHER" id="PTHR24029:SF0">
    <property type="entry name" value="UVRABC SYSTEM PROTEIN B"/>
    <property type="match status" value="1"/>
</dbReference>
<dbReference type="NCBIfam" id="NF003673">
    <property type="entry name" value="PRK05298.1"/>
    <property type="match status" value="1"/>
</dbReference>
<comment type="caution">
    <text evidence="20">The sequence shown here is derived from an EMBL/GenBank/DDBJ whole genome shotgun (WGS) entry which is preliminary data.</text>
</comment>
<protein>
    <recommendedName>
        <fullName evidence="12 13">UvrABC system protein B</fullName>
        <shortName evidence="13">Protein UvrB</shortName>
    </recommendedName>
    <alternativeName>
        <fullName evidence="13">Excinuclease ABC subunit B</fullName>
    </alternativeName>
</protein>
<evidence type="ECO:0000313" key="20">
    <source>
        <dbReference type="EMBL" id="KXS32523.1"/>
    </source>
</evidence>
<evidence type="ECO:0000256" key="8">
    <source>
        <dbReference type="ARBA" id="ARBA00022881"/>
    </source>
</evidence>
<feature type="region of interest" description="Disordered" evidence="16">
    <location>
        <begin position="178"/>
        <end position="201"/>
    </location>
</feature>
<dbReference type="InterPro" id="IPR024759">
    <property type="entry name" value="UvrB_YAD/RRR_dom"/>
</dbReference>
<dbReference type="InterPro" id="IPR014001">
    <property type="entry name" value="Helicase_ATP-bd"/>
</dbReference>
<proteinExistence type="inferred from homology"/>
<dbReference type="Pfam" id="PF04851">
    <property type="entry name" value="ResIII"/>
    <property type="match status" value="1"/>
</dbReference>
<evidence type="ECO:0000256" key="15">
    <source>
        <dbReference type="SAM" id="Coils"/>
    </source>
</evidence>
<dbReference type="GO" id="GO:0009381">
    <property type="term" value="F:excinuclease ABC activity"/>
    <property type="evidence" value="ECO:0007669"/>
    <property type="project" value="UniProtKB-UniRule"/>
</dbReference>
<dbReference type="SUPFAM" id="SSF46600">
    <property type="entry name" value="C-terminal UvrC-binding domain of UvrB"/>
    <property type="match status" value="1"/>
</dbReference>
<dbReference type="HAMAP" id="MF_00204">
    <property type="entry name" value="UvrB"/>
    <property type="match status" value="1"/>
</dbReference>
<dbReference type="GO" id="GO:0016887">
    <property type="term" value="F:ATP hydrolysis activity"/>
    <property type="evidence" value="ECO:0007669"/>
    <property type="project" value="InterPro"/>
</dbReference>
<feature type="coiled-coil region" evidence="15">
    <location>
        <begin position="297"/>
        <end position="324"/>
    </location>
</feature>
<dbReference type="InterPro" id="IPR036876">
    <property type="entry name" value="UVR_dom_sf"/>
</dbReference>
<comment type="similarity">
    <text evidence="2 13 14">Belongs to the UvrB family.</text>
</comment>
<dbReference type="EMBL" id="LSLI01000027">
    <property type="protein sequence ID" value="KXS32523.1"/>
    <property type="molecule type" value="Genomic_DNA"/>
</dbReference>
<evidence type="ECO:0000256" key="13">
    <source>
        <dbReference type="HAMAP-Rule" id="MF_00204"/>
    </source>
</evidence>
<evidence type="ECO:0000256" key="2">
    <source>
        <dbReference type="ARBA" id="ARBA00008533"/>
    </source>
</evidence>
<comment type="domain">
    <text evidence="13">The beta-hairpin motif is involved in DNA binding.</text>
</comment>
<reference evidence="20 21" key="1">
    <citation type="submission" date="2016-02" db="EMBL/GenBank/DDBJ databases">
        <authorList>
            <person name="Wen L."/>
            <person name="He K."/>
            <person name="Yang H."/>
        </authorList>
    </citation>
    <scope>NUCLEOTIDE SEQUENCE [LARGE SCALE GENOMIC DNA]</scope>
    <source>
        <strain evidence="20">ShG14-8</strain>
    </source>
</reference>
<dbReference type="AlphaFoldDB" id="A0A139BUF0"/>
<feature type="domain" description="Helicase ATP-binding" evidence="18">
    <location>
        <begin position="32"/>
        <end position="171"/>
    </location>
</feature>
<dbReference type="Pfam" id="PF17757">
    <property type="entry name" value="UvrB_inter"/>
    <property type="match status" value="1"/>
</dbReference>
<evidence type="ECO:0000256" key="12">
    <source>
        <dbReference type="ARBA" id="ARBA00029504"/>
    </source>
</evidence>
<feature type="domain" description="Helicase C-terminal" evidence="19">
    <location>
        <begin position="470"/>
        <end position="632"/>
    </location>
</feature>
<organism evidence="20 21">
    <name type="scientific">Candidatus Gallionella acididurans</name>
    <dbReference type="NCBI Taxonomy" id="1796491"/>
    <lineage>
        <taxon>Bacteria</taxon>
        <taxon>Pseudomonadati</taxon>
        <taxon>Pseudomonadota</taxon>
        <taxon>Betaproteobacteria</taxon>
        <taxon>Nitrosomonadales</taxon>
        <taxon>Gallionellaceae</taxon>
        <taxon>Gallionella</taxon>
    </lineage>
</organism>
<keyword evidence="9 13" id="KW-0234">DNA repair</keyword>
<dbReference type="NCBIfam" id="TIGR00631">
    <property type="entry name" value="uvrb"/>
    <property type="match status" value="1"/>
</dbReference>
<dbReference type="Gene3D" id="6.10.140.240">
    <property type="match status" value="1"/>
</dbReference>
<keyword evidence="4 13" id="KW-0547">Nucleotide-binding</keyword>
<evidence type="ECO:0000259" key="17">
    <source>
        <dbReference type="PROSITE" id="PS50151"/>
    </source>
</evidence>
<evidence type="ECO:0000313" key="21">
    <source>
        <dbReference type="Proteomes" id="UP000070578"/>
    </source>
</evidence>
<keyword evidence="7 13" id="KW-0067">ATP-binding</keyword>
<feature type="binding site" evidence="13">
    <location>
        <begin position="45"/>
        <end position="52"/>
    </location>
    <ligand>
        <name>ATP</name>
        <dbReference type="ChEBI" id="CHEBI:30616"/>
    </ligand>
</feature>
<reference evidence="20 21" key="2">
    <citation type="submission" date="2016-03" db="EMBL/GenBank/DDBJ databases">
        <title>New uncultured bacterium of the family Gallionellaceae from acid mine drainage: description and reconstruction of genome based on metagenomic analysis of microbial community.</title>
        <authorList>
            <person name="Kadnikov V."/>
            <person name="Ivasenko D."/>
            <person name="Beletsky A."/>
            <person name="Mardanov A."/>
            <person name="Danilova E."/>
            <person name="Pimenov N."/>
            <person name="Karnachuk O."/>
            <person name="Ravin N."/>
        </authorList>
    </citation>
    <scope>NUCLEOTIDE SEQUENCE [LARGE SCALE GENOMIC DNA]</scope>
    <source>
        <strain evidence="20">ShG14-8</strain>
    </source>
</reference>